<dbReference type="Gene3D" id="3.40.190.80">
    <property type="match status" value="1"/>
</dbReference>
<dbReference type="PRINTS" id="PR00377">
    <property type="entry name" value="IMPHPHTASES"/>
</dbReference>
<keyword evidence="5 8" id="KW-0378">Hydrolase</keyword>
<evidence type="ECO:0000313" key="9">
    <source>
        <dbReference type="EMBL" id="VFQ42568.1"/>
    </source>
</evidence>
<keyword evidence="6 7" id="KW-0460">Magnesium</keyword>
<dbReference type="InterPro" id="IPR020550">
    <property type="entry name" value="Inositol_monophosphatase_CS"/>
</dbReference>
<dbReference type="AlphaFoldDB" id="A0A4V6IKW0"/>
<dbReference type="PROSITE" id="PS00630">
    <property type="entry name" value="IMP_2"/>
    <property type="match status" value="1"/>
</dbReference>
<dbReference type="FunFam" id="3.30.540.10:FF:000003">
    <property type="entry name" value="Inositol-1-monophosphatase"/>
    <property type="match status" value="1"/>
</dbReference>
<protein>
    <recommendedName>
        <fullName evidence="8">Inositol-1-monophosphatase</fullName>
        <ecNumber evidence="8">3.1.3.25</ecNumber>
    </recommendedName>
</protein>
<dbReference type="InterPro" id="IPR020583">
    <property type="entry name" value="Inositol_monoP_metal-BS"/>
</dbReference>
<evidence type="ECO:0000256" key="5">
    <source>
        <dbReference type="ARBA" id="ARBA00022801"/>
    </source>
</evidence>
<evidence type="ECO:0000313" key="10">
    <source>
        <dbReference type="Proteomes" id="UP000507962"/>
    </source>
</evidence>
<evidence type="ECO:0000256" key="7">
    <source>
        <dbReference type="PIRSR" id="PIRSR600760-2"/>
    </source>
</evidence>
<accession>A0A4V6IKW0</accession>
<dbReference type="GO" id="GO:0008934">
    <property type="term" value="F:inositol monophosphate 1-phosphatase activity"/>
    <property type="evidence" value="ECO:0007669"/>
    <property type="project" value="InterPro"/>
</dbReference>
<comment type="catalytic activity">
    <reaction evidence="1 8">
        <text>a myo-inositol phosphate + H2O = myo-inositol + phosphate</text>
        <dbReference type="Rhea" id="RHEA:24056"/>
        <dbReference type="ChEBI" id="CHEBI:15377"/>
        <dbReference type="ChEBI" id="CHEBI:17268"/>
        <dbReference type="ChEBI" id="CHEBI:43474"/>
        <dbReference type="ChEBI" id="CHEBI:84139"/>
        <dbReference type="EC" id="3.1.3.25"/>
    </reaction>
</comment>
<evidence type="ECO:0000256" key="8">
    <source>
        <dbReference type="RuleBase" id="RU364068"/>
    </source>
</evidence>
<dbReference type="PANTHER" id="PTHR20854">
    <property type="entry name" value="INOSITOL MONOPHOSPHATASE"/>
    <property type="match status" value="1"/>
</dbReference>
<proteinExistence type="inferred from homology"/>
<dbReference type="InterPro" id="IPR033942">
    <property type="entry name" value="IMPase"/>
</dbReference>
<dbReference type="PRINTS" id="PR01959">
    <property type="entry name" value="SBIMPHPHTASE"/>
</dbReference>
<feature type="binding site" evidence="7">
    <location>
        <position position="89"/>
    </location>
    <ligand>
        <name>Mg(2+)</name>
        <dbReference type="ChEBI" id="CHEBI:18420"/>
        <label>1</label>
        <note>catalytic</note>
    </ligand>
</feature>
<gene>
    <name evidence="9" type="ORF">MSL71_1890</name>
</gene>
<keyword evidence="10" id="KW-1185">Reference proteome</keyword>
<dbReference type="EC" id="3.1.3.25" evidence="8"/>
<dbReference type="GO" id="GO:0046872">
    <property type="term" value="F:metal ion binding"/>
    <property type="evidence" value="ECO:0007669"/>
    <property type="project" value="UniProtKB-KW"/>
</dbReference>
<dbReference type="InterPro" id="IPR022337">
    <property type="entry name" value="Inositol_monophosphatase_SuhB"/>
</dbReference>
<evidence type="ECO:0000256" key="1">
    <source>
        <dbReference type="ARBA" id="ARBA00001033"/>
    </source>
</evidence>
<feature type="binding site" evidence="7">
    <location>
        <position position="214"/>
    </location>
    <ligand>
        <name>Mg(2+)</name>
        <dbReference type="ChEBI" id="CHEBI:18420"/>
        <label>1</label>
        <note>catalytic</note>
    </ligand>
</feature>
<dbReference type="FunFam" id="3.40.190.80:FF:000020">
    <property type="entry name" value="Fructose-1,6-bisphosphatase/inositol-1-monophosphatase"/>
    <property type="match status" value="1"/>
</dbReference>
<dbReference type="GO" id="GO:0007165">
    <property type="term" value="P:signal transduction"/>
    <property type="evidence" value="ECO:0007669"/>
    <property type="project" value="TreeGrafter"/>
</dbReference>
<dbReference type="Gene3D" id="3.30.540.10">
    <property type="entry name" value="Fructose-1,6-Bisphosphatase, subunit A, domain 1"/>
    <property type="match status" value="1"/>
</dbReference>
<evidence type="ECO:0000256" key="2">
    <source>
        <dbReference type="ARBA" id="ARBA00001946"/>
    </source>
</evidence>
<organism evidence="9 10">
    <name type="scientific">Desulfoluna butyratoxydans</name>
    <dbReference type="NCBI Taxonomy" id="231438"/>
    <lineage>
        <taxon>Bacteria</taxon>
        <taxon>Pseudomonadati</taxon>
        <taxon>Thermodesulfobacteriota</taxon>
        <taxon>Desulfobacteria</taxon>
        <taxon>Desulfobacterales</taxon>
        <taxon>Desulfolunaceae</taxon>
        <taxon>Desulfoluna</taxon>
    </lineage>
</organism>
<dbReference type="CDD" id="cd01639">
    <property type="entry name" value="IMPase"/>
    <property type="match status" value="1"/>
</dbReference>
<dbReference type="GO" id="GO:0006020">
    <property type="term" value="P:inositol metabolic process"/>
    <property type="evidence" value="ECO:0007669"/>
    <property type="project" value="TreeGrafter"/>
</dbReference>
<dbReference type="Proteomes" id="UP000507962">
    <property type="component" value="Unassembled WGS sequence"/>
</dbReference>
<dbReference type="EMBL" id="CAADHO010000001">
    <property type="protein sequence ID" value="VFQ42568.1"/>
    <property type="molecule type" value="Genomic_DNA"/>
</dbReference>
<feature type="binding site" evidence="7">
    <location>
        <position position="70"/>
    </location>
    <ligand>
        <name>Mg(2+)</name>
        <dbReference type="ChEBI" id="CHEBI:18420"/>
        <label>1</label>
        <note>catalytic</note>
    </ligand>
</feature>
<feature type="binding site" evidence="7">
    <location>
        <position position="86"/>
    </location>
    <ligand>
        <name>Mg(2+)</name>
        <dbReference type="ChEBI" id="CHEBI:18420"/>
        <label>1</label>
        <note>catalytic</note>
    </ligand>
</feature>
<feature type="binding site" evidence="7">
    <location>
        <position position="88"/>
    </location>
    <ligand>
        <name>Mg(2+)</name>
        <dbReference type="ChEBI" id="CHEBI:18420"/>
        <label>1</label>
        <note>catalytic</note>
    </ligand>
</feature>
<comment type="cofactor">
    <cofactor evidence="2 7 8">
        <name>Mg(2+)</name>
        <dbReference type="ChEBI" id="CHEBI:18420"/>
    </cofactor>
</comment>
<dbReference type="PROSITE" id="PS00629">
    <property type="entry name" value="IMP_1"/>
    <property type="match status" value="1"/>
</dbReference>
<reference evidence="9 10" key="1">
    <citation type="submission" date="2019-03" db="EMBL/GenBank/DDBJ databases">
        <authorList>
            <person name="Nijsse B."/>
        </authorList>
    </citation>
    <scope>NUCLEOTIDE SEQUENCE [LARGE SCALE GENOMIC DNA]</scope>
    <source>
        <strain evidence="9">Desulfoluna butyratoxydans MSL71</strain>
    </source>
</reference>
<dbReference type="SUPFAM" id="SSF56655">
    <property type="entry name" value="Carbohydrate phosphatase"/>
    <property type="match status" value="1"/>
</dbReference>
<comment type="similarity">
    <text evidence="3 8">Belongs to the inositol monophosphatase superfamily.</text>
</comment>
<evidence type="ECO:0000256" key="4">
    <source>
        <dbReference type="ARBA" id="ARBA00022723"/>
    </source>
</evidence>
<sequence>MVPMKMEAIKNTALSAVFKGGQILSSMVDSSFHIDRKGRIDLVTEADTASEKAIIETLTRAFPDHDILAEESGATEKKSPYRWVIDPLDGTTNFAHGLPLFSISIAFQAHGETCFGVVFNPVTNELFTATKGEGAFLCGRSISVSDAPTLEESLLVTGFPYNAREILPGLMARFEACLDAAQGVRRLGSAALDLCYLAAGRFDGFWEENLKAWDTAAGVLIAQEAGARVTGFSGETFTPGDAEMLATNGKIHNDMMTLLTTSTA</sequence>
<keyword evidence="4 7" id="KW-0479">Metal-binding</keyword>
<dbReference type="Pfam" id="PF00459">
    <property type="entry name" value="Inositol_P"/>
    <property type="match status" value="1"/>
</dbReference>
<name>A0A4V6IKW0_9BACT</name>
<dbReference type="GO" id="GO:0046854">
    <property type="term" value="P:phosphatidylinositol phosphate biosynthetic process"/>
    <property type="evidence" value="ECO:0007669"/>
    <property type="project" value="InterPro"/>
</dbReference>
<evidence type="ECO:0000256" key="6">
    <source>
        <dbReference type="ARBA" id="ARBA00022842"/>
    </source>
</evidence>
<dbReference type="InterPro" id="IPR000760">
    <property type="entry name" value="Inositol_monophosphatase-like"/>
</dbReference>
<dbReference type="PANTHER" id="PTHR20854:SF4">
    <property type="entry name" value="INOSITOL-1-MONOPHOSPHATASE-RELATED"/>
    <property type="match status" value="1"/>
</dbReference>
<evidence type="ECO:0000256" key="3">
    <source>
        <dbReference type="ARBA" id="ARBA00009759"/>
    </source>
</evidence>